<feature type="non-terminal residue" evidence="4">
    <location>
        <position position="1"/>
    </location>
</feature>
<comment type="caution">
    <text evidence="4">The sequence shown here is derived from an EMBL/GenBank/DDBJ whole genome shotgun (WGS) entry which is preliminary data.</text>
</comment>
<evidence type="ECO:0000313" key="4">
    <source>
        <dbReference type="EMBL" id="KNZ44747.1"/>
    </source>
</evidence>
<dbReference type="Gene3D" id="3.90.70.10">
    <property type="entry name" value="Cysteine proteinases"/>
    <property type="match status" value="1"/>
</dbReference>
<dbReference type="OrthoDB" id="361536at2759"/>
<dbReference type="VEuPathDB" id="FungiDB:VP01_8877g1"/>
<feature type="domain" description="UBA" evidence="2">
    <location>
        <begin position="24"/>
        <end position="64"/>
    </location>
</feature>
<dbReference type="Pfam" id="PF22562">
    <property type="entry name" value="UBA_7"/>
    <property type="match status" value="1"/>
</dbReference>
<name>A0A0L6U8Y1_9BASI</name>
<evidence type="ECO:0000259" key="3">
    <source>
        <dbReference type="PROSITE" id="PS50235"/>
    </source>
</evidence>
<dbReference type="PROSITE" id="PS00973">
    <property type="entry name" value="USP_2"/>
    <property type="match status" value="1"/>
</dbReference>
<dbReference type="PROSITE" id="PS50030">
    <property type="entry name" value="UBA"/>
    <property type="match status" value="1"/>
</dbReference>
<evidence type="ECO:0000313" key="5">
    <source>
        <dbReference type="Proteomes" id="UP000037035"/>
    </source>
</evidence>
<feature type="compositionally biased region" description="Basic and acidic residues" evidence="1">
    <location>
        <begin position="76"/>
        <end position="92"/>
    </location>
</feature>
<accession>A0A0L6U8Y1</accession>
<organism evidence="4 5">
    <name type="scientific">Puccinia sorghi</name>
    <dbReference type="NCBI Taxonomy" id="27349"/>
    <lineage>
        <taxon>Eukaryota</taxon>
        <taxon>Fungi</taxon>
        <taxon>Dikarya</taxon>
        <taxon>Basidiomycota</taxon>
        <taxon>Pucciniomycotina</taxon>
        <taxon>Pucciniomycetes</taxon>
        <taxon>Pucciniales</taxon>
        <taxon>Pucciniaceae</taxon>
        <taxon>Puccinia</taxon>
    </lineage>
</organism>
<dbReference type="InterPro" id="IPR015940">
    <property type="entry name" value="UBA"/>
</dbReference>
<feature type="region of interest" description="Disordered" evidence="1">
    <location>
        <begin position="62"/>
        <end position="92"/>
    </location>
</feature>
<evidence type="ECO:0008006" key="6">
    <source>
        <dbReference type="Google" id="ProtNLM"/>
    </source>
</evidence>
<dbReference type="Proteomes" id="UP000037035">
    <property type="component" value="Unassembled WGS sequence"/>
</dbReference>
<dbReference type="EMBL" id="LAVV01014467">
    <property type="protein sequence ID" value="KNZ44747.1"/>
    <property type="molecule type" value="Genomic_DNA"/>
</dbReference>
<dbReference type="PROSITE" id="PS50235">
    <property type="entry name" value="USP_3"/>
    <property type="match status" value="1"/>
</dbReference>
<evidence type="ECO:0000256" key="1">
    <source>
        <dbReference type="SAM" id="MobiDB-lite"/>
    </source>
</evidence>
<dbReference type="STRING" id="27349.A0A0L6U8Y1"/>
<proteinExistence type="predicted"/>
<dbReference type="CDD" id="cd14386">
    <property type="entry name" value="UBA2_UBP5"/>
    <property type="match status" value="1"/>
</dbReference>
<evidence type="ECO:0000259" key="2">
    <source>
        <dbReference type="PROSITE" id="PS50030"/>
    </source>
</evidence>
<keyword evidence="5" id="KW-1185">Reference proteome</keyword>
<dbReference type="InterPro" id="IPR028881">
    <property type="entry name" value="PAN2_UCH_dom"/>
</dbReference>
<dbReference type="AlphaFoldDB" id="A0A0L6U8Y1"/>
<sequence length="175" mass="19797">LSLTYCFLFPQQKKVAEAPSEQVSHNQEHVSMLMDMGFTANQAKKALGETEGNVERAVEWLFSHPDDDGTTTNNEEDVKRRGGEGSGARHGDRRLPARYKLRGFISHKGPSVFSGHYVAHVRSHHPLNLPELANNLDHRWVLFNDEKVALAERGPLSYEAMAPLAYIYLFERIPE</sequence>
<dbReference type="InterPro" id="IPR018200">
    <property type="entry name" value="USP_CS"/>
</dbReference>
<dbReference type="InterPro" id="IPR028889">
    <property type="entry name" value="USP"/>
</dbReference>
<reference evidence="4 5" key="1">
    <citation type="submission" date="2015-08" db="EMBL/GenBank/DDBJ databases">
        <title>Next Generation Sequencing and Analysis of the Genome of Puccinia sorghi L Schw, the Causal Agent of Maize Common Rust.</title>
        <authorList>
            <person name="Rochi L."/>
            <person name="Burguener G."/>
            <person name="Darino M."/>
            <person name="Turjanski A."/>
            <person name="Kreff E."/>
            <person name="Dieguez M.J."/>
            <person name="Sacco F."/>
        </authorList>
    </citation>
    <scope>NUCLEOTIDE SEQUENCE [LARGE SCALE GENOMIC DNA]</scope>
    <source>
        <strain evidence="4 5">RO10H11247</strain>
    </source>
</reference>
<dbReference type="Pfam" id="PF13423">
    <property type="entry name" value="UCH_1"/>
    <property type="match status" value="1"/>
</dbReference>
<dbReference type="SUPFAM" id="SSF54001">
    <property type="entry name" value="Cysteine proteinases"/>
    <property type="match status" value="1"/>
</dbReference>
<feature type="domain" description="USP" evidence="3">
    <location>
        <begin position="1"/>
        <end position="173"/>
    </location>
</feature>
<dbReference type="InterPro" id="IPR038765">
    <property type="entry name" value="Papain-like_cys_pep_sf"/>
</dbReference>
<dbReference type="GO" id="GO:0004843">
    <property type="term" value="F:cysteine-type deubiquitinase activity"/>
    <property type="evidence" value="ECO:0007669"/>
    <property type="project" value="InterPro"/>
</dbReference>
<dbReference type="Gene3D" id="1.10.8.10">
    <property type="entry name" value="DNA helicase RuvA subunit, C-terminal domain"/>
    <property type="match status" value="1"/>
</dbReference>
<gene>
    <name evidence="4" type="ORF">VP01_8877g1</name>
</gene>
<protein>
    <recommendedName>
        <fullName evidence="6">UBA domain-containing protein</fullName>
    </recommendedName>
</protein>
<dbReference type="SMART" id="SM00165">
    <property type="entry name" value="UBA"/>
    <property type="match status" value="1"/>
</dbReference>
<dbReference type="GO" id="GO:0016579">
    <property type="term" value="P:protein deubiquitination"/>
    <property type="evidence" value="ECO:0007669"/>
    <property type="project" value="InterPro"/>
</dbReference>